<dbReference type="EMBL" id="HACA01005773">
    <property type="protein sequence ID" value="CDW23134.1"/>
    <property type="molecule type" value="Transcribed_RNA"/>
</dbReference>
<name>A0A0K2TAL6_LEPSM</name>
<evidence type="ECO:0000313" key="1">
    <source>
        <dbReference type="EMBL" id="CDW23134.1"/>
    </source>
</evidence>
<reference evidence="1" key="1">
    <citation type="submission" date="2014-05" db="EMBL/GenBank/DDBJ databases">
        <authorList>
            <person name="Chronopoulou M."/>
        </authorList>
    </citation>
    <scope>NUCLEOTIDE SEQUENCE</scope>
    <source>
        <tissue evidence="1">Whole organism</tissue>
    </source>
</reference>
<organism evidence="1">
    <name type="scientific">Lepeophtheirus salmonis</name>
    <name type="common">Salmon louse</name>
    <name type="synonym">Caligus salmonis</name>
    <dbReference type="NCBI Taxonomy" id="72036"/>
    <lineage>
        <taxon>Eukaryota</taxon>
        <taxon>Metazoa</taxon>
        <taxon>Ecdysozoa</taxon>
        <taxon>Arthropoda</taxon>
        <taxon>Crustacea</taxon>
        <taxon>Multicrustacea</taxon>
        <taxon>Hexanauplia</taxon>
        <taxon>Copepoda</taxon>
        <taxon>Siphonostomatoida</taxon>
        <taxon>Caligidae</taxon>
        <taxon>Lepeophtheirus</taxon>
    </lineage>
</organism>
<proteinExistence type="predicted"/>
<dbReference type="AlphaFoldDB" id="A0A0K2TAL6"/>
<accession>A0A0K2TAL6</accession>
<protein>
    <submittedName>
        <fullName evidence="1">Uncharacterized protein</fullName>
    </submittedName>
</protein>
<sequence length="79" mass="9171">MERLFSINNVTISSRFCGVYLSIIKFGHFYNTMVKAKLSLTSHKQDSAQSKWERDFAPLVIYTDIPCYFVVSYRLPLLA</sequence>